<feature type="domain" description="BLUF" evidence="1">
    <location>
        <begin position="10"/>
        <end position="101"/>
    </location>
</feature>
<dbReference type="RefSeq" id="WP_105728640.1">
    <property type="nucleotide sequence ID" value="NZ_PVLR01000011.1"/>
</dbReference>
<evidence type="ECO:0000313" key="3">
    <source>
        <dbReference type="Proteomes" id="UP000238326"/>
    </source>
</evidence>
<dbReference type="EMBL" id="PVLR01000011">
    <property type="protein sequence ID" value="PRD69813.1"/>
    <property type="molecule type" value="Genomic_DNA"/>
</dbReference>
<dbReference type="GO" id="GO:0071949">
    <property type="term" value="F:FAD binding"/>
    <property type="evidence" value="ECO:0007669"/>
    <property type="project" value="InterPro"/>
</dbReference>
<dbReference type="SMART" id="SM01034">
    <property type="entry name" value="BLUF"/>
    <property type="match status" value="1"/>
</dbReference>
<name>A0A2S9KH83_9BURK</name>
<dbReference type="AlphaFoldDB" id="A0A2S9KH83"/>
<evidence type="ECO:0000259" key="1">
    <source>
        <dbReference type="PROSITE" id="PS50925"/>
    </source>
</evidence>
<reference evidence="2 3" key="1">
    <citation type="submission" date="2018-03" db="EMBL/GenBank/DDBJ databases">
        <title>Comparative genomics illustrates the genes involved in a hyperalkaliphilic mechanisms of Serpentinomonas isolated from highly-alkaline calcium-rich serpentinized springs.</title>
        <authorList>
            <person name="Suzuki S."/>
            <person name="Ishii S."/>
            <person name="Walworth N."/>
            <person name="Bird L."/>
            <person name="Kuenen J.G."/>
            <person name="Nealson K.H."/>
        </authorList>
    </citation>
    <scope>NUCLEOTIDE SEQUENCE [LARGE SCALE GENOMIC DNA]</scope>
    <source>
        <strain evidence="2 3">83</strain>
    </source>
</reference>
<dbReference type="GO" id="GO:0009882">
    <property type="term" value="F:blue light photoreceptor activity"/>
    <property type="evidence" value="ECO:0007669"/>
    <property type="project" value="InterPro"/>
</dbReference>
<gene>
    <name evidence="2" type="ORF">C6P61_04030</name>
</gene>
<dbReference type="PROSITE" id="PS50925">
    <property type="entry name" value="BLUF"/>
    <property type="match status" value="1"/>
</dbReference>
<dbReference type="InterPro" id="IPR007024">
    <property type="entry name" value="BLUF_domain"/>
</dbReference>
<accession>A0A2S9KH83</accession>
<proteinExistence type="predicted"/>
<dbReference type="OrthoDB" id="8586885at2"/>
<protein>
    <recommendedName>
        <fullName evidence="1">BLUF domain-containing protein</fullName>
    </recommendedName>
</protein>
<sequence length="202" mass="22507">MGLQPLATAIEGLLYRSRIVNRIGPLHMFLLVERARLANQAEGITGQLIYLDHSFMEYLEGPVAALDALWRNLRQDPRHYDVELLARFPLTQRRCASWPLMFSSNAYFQQYQMTGFSTVQPGDMDALLEDCLLRQQAAAAAQPPARFECLEHRGESSQLLANNPVYKIEGIAGLSTARIDVVNLPLVVPAPSAHRSTDLSTG</sequence>
<evidence type="ECO:0000313" key="2">
    <source>
        <dbReference type="EMBL" id="PRD69813.1"/>
    </source>
</evidence>
<dbReference type="InterPro" id="IPR036046">
    <property type="entry name" value="Acylphosphatase-like_dom_sf"/>
</dbReference>
<dbReference type="Gene3D" id="3.30.70.100">
    <property type="match status" value="1"/>
</dbReference>
<organism evidence="2 3">
    <name type="scientific">Malikia spinosa</name>
    <dbReference type="NCBI Taxonomy" id="86180"/>
    <lineage>
        <taxon>Bacteria</taxon>
        <taxon>Pseudomonadati</taxon>
        <taxon>Pseudomonadota</taxon>
        <taxon>Betaproteobacteria</taxon>
        <taxon>Burkholderiales</taxon>
        <taxon>Comamonadaceae</taxon>
        <taxon>Malikia</taxon>
    </lineage>
</organism>
<keyword evidence="3" id="KW-1185">Reference proteome</keyword>
<dbReference type="Pfam" id="PF04940">
    <property type="entry name" value="BLUF"/>
    <property type="match status" value="1"/>
</dbReference>
<dbReference type="Proteomes" id="UP000238326">
    <property type="component" value="Unassembled WGS sequence"/>
</dbReference>
<comment type="caution">
    <text evidence="2">The sequence shown here is derived from an EMBL/GenBank/DDBJ whole genome shotgun (WGS) entry which is preliminary data.</text>
</comment>
<dbReference type="SUPFAM" id="SSF54975">
    <property type="entry name" value="Acylphosphatase/BLUF domain-like"/>
    <property type="match status" value="1"/>
</dbReference>